<evidence type="ECO:0000313" key="3">
    <source>
        <dbReference type="EMBL" id="PAQ11347.1"/>
    </source>
</evidence>
<keyword evidence="2" id="KW-0456">Lyase</keyword>
<dbReference type="GO" id="GO:0005737">
    <property type="term" value="C:cytoplasm"/>
    <property type="evidence" value="ECO:0007669"/>
    <property type="project" value="TreeGrafter"/>
</dbReference>
<proteinExistence type="predicted"/>
<dbReference type="SUPFAM" id="SSF110857">
    <property type="entry name" value="Gamma-glutamyl cyclotransferase-like"/>
    <property type="match status" value="1"/>
</dbReference>
<dbReference type="EMBL" id="NPKJ01000019">
    <property type="protein sequence ID" value="PAQ11347.1"/>
    <property type="molecule type" value="Genomic_DNA"/>
</dbReference>
<sequence length="236" mass="26354">MPRAQRGMALTVDLVARAYRAIENTGPAPHMVRNTETEWNATVREILVSRPDGQDAWIFAYGSLLWNPAAEHVEERAGVVRGWHRSFCIRMRDWRGTVDQPGLMMGLDRGGQCGGMALRLAEDTVEAQLGKLVRREMPVRPSRKPFTHTPRWVQVHTVQGLIRALAFVVNRKGVNYMGGLTPDETATILATACGHGGSCAEYLYNTISQLEALGIRDRNLWRLQSLVADELTSLHP</sequence>
<dbReference type="PANTHER" id="PTHR12192">
    <property type="entry name" value="CATION TRANSPORT PROTEIN CHAC-RELATED"/>
    <property type="match status" value="1"/>
</dbReference>
<comment type="caution">
    <text evidence="3">The sequence shown here is derived from an EMBL/GenBank/DDBJ whole genome shotgun (WGS) entry which is preliminary data.</text>
</comment>
<dbReference type="Gene3D" id="3.10.490.10">
    <property type="entry name" value="Gamma-glutamyl cyclotransferase-like"/>
    <property type="match status" value="1"/>
</dbReference>
<dbReference type="GO" id="GO:0061928">
    <property type="term" value="F:glutathione specific gamma-glutamylcyclotransferase activity"/>
    <property type="evidence" value="ECO:0007669"/>
    <property type="project" value="UniProtKB-EC"/>
</dbReference>
<dbReference type="Pfam" id="PF04752">
    <property type="entry name" value="ChaC"/>
    <property type="match status" value="1"/>
</dbReference>
<dbReference type="AlphaFoldDB" id="A0A271LU83"/>
<evidence type="ECO:0000256" key="1">
    <source>
        <dbReference type="ARBA" id="ARBA00012344"/>
    </source>
</evidence>
<dbReference type="Proteomes" id="UP000216442">
    <property type="component" value="Unassembled WGS sequence"/>
</dbReference>
<protein>
    <recommendedName>
        <fullName evidence="1">glutathione-specific gamma-glutamylcyclotransferase</fullName>
        <ecNumber evidence="1">4.3.2.7</ecNumber>
    </recommendedName>
</protein>
<name>A0A271LU83_9HYPH</name>
<evidence type="ECO:0000313" key="4">
    <source>
        <dbReference type="Proteomes" id="UP000216442"/>
    </source>
</evidence>
<dbReference type="EC" id="4.3.2.7" evidence="1"/>
<organism evidence="3 4">
    <name type="scientific">Mesorhizobium temperatum</name>
    <dbReference type="NCBI Taxonomy" id="241416"/>
    <lineage>
        <taxon>Bacteria</taxon>
        <taxon>Pseudomonadati</taxon>
        <taxon>Pseudomonadota</taxon>
        <taxon>Alphaproteobacteria</taxon>
        <taxon>Hyphomicrobiales</taxon>
        <taxon>Phyllobacteriaceae</taxon>
        <taxon>Mesorhizobium</taxon>
    </lineage>
</organism>
<dbReference type="PANTHER" id="PTHR12192:SF2">
    <property type="entry name" value="GLUTATHIONE-SPECIFIC GAMMA-GLUTAMYLCYCLOTRANSFERASE 2"/>
    <property type="match status" value="1"/>
</dbReference>
<gene>
    <name evidence="3" type="ORF">CIT26_04900</name>
</gene>
<dbReference type="InterPro" id="IPR036568">
    <property type="entry name" value="GGCT-like_sf"/>
</dbReference>
<dbReference type="InterPro" id="IPR006840">
    <property type="entry name" value="ChaC"/>
</dbReference>
<reference evidence="3 4" key="1">
    <citation type="submission" date="2017-08" db="EMBL/GenBank/DDBJ databases">
        <title>Mesorhizobium wenxinae sp. nov., a novel rhizobial species isolated from root nodules of chickpea (Cicer arietinum L.).</title>
        <authorList>
            <person name="Zhang J."/>
        </authorList>
    </citation>
    <scope>NUCLEOTIDE SEQUENCE [LARGE SCALE GENOMIC DNA]</scope>
    <source>
        <strain evidence="3 4">SDW018</strain>
    </source>
</reference>
<dbReference type="GO" id="GO:0006751">
    <property type="term" value="P:glutathione catabolic process"/>
    <property type="evidence" value="ECO:0007669"/>
    <property type="project" value="InterPro"/>
</dbReference>
<dbReference type="OrthoDB" id="9795692at2"/>
<dbReference type="InterPro" id="IPR013024">
    <property type="entry name" value="GGCT-like"/>
</dbReference>
<accession>A0A271LU83</accession>
<keyword evidence="4" id="KW-1185">Reference proteome</keyword>
<evidence type="ECO:0000256" key="2">
    <source>
        <dbReference type="ARBA" id="ARBA00023239"/>
    </source>
</evidence>
<dbReference type="CDD" id="cd06661">
    <property type="entry name" value="GGCT_like"/>
    <property type="match status" value="1"/>
</dbReference>